<evidence type="ECO:0000313" key="9">
    <source>
        <dbReference type="Proteomes" id="UP001171945"/>
    </source>
</evidence>
<evidence type="ECO:0000256" key="3">
    <source>
        <dbReference type="ARBA" id="ARBA00022692"/>
    </source>
</evidence>
<keyword evidence="3" id="KW-0812">Transmembrane</keyword>
<evidence type="ECO:0000256" key="5">
    <source>
        <dbReference type="ARBA" id="ARBA00023136"/>
    </source>
</evidence>
<feature type="non-terminal residue" evidence="8">
    <location>
        <position position="1"/>
    </location>
</feature>
<organism evidence="8 9">
    <name type="scientific">Candidatus Marithioploca araucensis</name>
    <dbReference type="NCBI Taxonomy" id="70273"/>
    <lineage>
        <taxon>Bacteria</taxon>
        <taxon>Pseudomonadati</taxon>
        <taxon>Pseudomonadota</taxon>
        <taxon>Gammaproteobacteria</taxon>
        <taxon>Thiotrichales</taxon>
        <taxon>Thiotrichaceae</taxon>
        <taxon>Candidatus Marithioploca</taxon>
    </lineage>
</organism>
<dbReference type="InterPro" id="IPR039910">
    <property type="entry name" value="D15-like"/>
</dbReference>
<dbReference type="InterPro" id="IPR000184">
    <property type="entry name" value="Bac_surfAg_D15"/>
</dbReference>
<keyword evidence="4" id="KW-0732">Signal</keyword>
<evidence type="ECO:0000256" key="1">
    <source>
        <dbReference type="ARBA" id="ARBA00004370"/>
    </source>
</evidence>
<feature type="domain" description="Bacterial surface antigen (D15)" evidence="7">
    <location>
        <begin position="55"/>
        <end position="356"/>
    </location>
</feature>
<keyword evidence="5" id="KW-0472">Membrane</keyword>
<proteinExistence type="predicted"/>
<dbReference type="Proteomes" id="UP001171945">
    <property type="component" value="Unassembled WGS sequence"/>
</dbReference>
<dbReference type="Gene3D" id="2.40.160.50">
    <property type="entry name" value="membrane protein fhac: a member of the omp85/tpsb transporter family"/>
    <property type="match status" value="1"/>
</dbReference>
<accession>A0ABT7VVQ9</accession>
<dbReference type="PANTHER" id="PTHR12815">
    <property type="entry name" value="SORTING AND ASSEMBLY MACHINERY SAMM50 PROTEIN FAMILY MEMBER"/>
    <property type="match status" value="1"/>
</dbReference>
<sequence length="368" mass="41410">IGDFYTGNQLLTFKNLLTNSEYFETVDVEVARSSPGDDLLMPVSVTLEPRKQDKYSAGIGYGTDTGARGSLEWKRRYINRDGHQFSAKAEWSEIRRSVTSLYSIPHGQTVDNFFALKAGYKDEHTDITESETFWVGISKHHSRTLFDFKLSEVIGIEYRDEKYAIGSDTGHAKLLMPNINWSYVKADNRIYTLRGYKIELGVRGALNNFGSNASFLQSRLNAKFIRQLFRKGRIIARGEFGYSTIALLEGEFNDLPPSIRFFAGGDRSVRGYDYQTLAPKNFEGQVIGGKNLLVGSLEYEHKILEKWSLAVFYDVGNAFNDFTETLKHGTGVGVRWLSPVGLIRIDVATALSEEGTPLRLHITIGPDL</sequence>
<dbReference type="PANTHER" id="PTHR12815:SF47">
    <property type="entry name" value="TRANSLOCATION AND ASSEMBLY MODULE SUBUNIT TAMA"/>
    <property type="match status" value="1"/>
</dbReference>
<dbReference type="EMBL" id="JAUCGM010000771">
    <property type="protein sequence ID" value="MDM8563643.1"/>
    <property type="molecule type" value="Genomic_DNA"/>
</dbReference>
<evidence type="ECO:0000256" key="4">
    <source>
        <dbReference type="ARBA" id="ARBA00022729"/>
    </source>
</evidence>
<keyword evidence="9" id="KW-1185">Reference proteome</keyword>
<gene>
    <name evidence="8" type="ORF">QUF54_09840</name>
</gene>
<evidence type="ECO:0000259" key="7">
    <source>
        <dbReference type="Pfam" id="PF01103"/>
    </source>
</evidence>
<reference evidence="8" key="1">
    <citation type="submission" date="2023-06" db="EMBL/GenBank/DDBJ databases">
        <title>Uncultivated large filamentous bacteria from sulfidic sediments reveal new species and different genomic features in energy metabolism and defense.</title>
        <authorList>
            <person name="Fonseca A."/>
        </authorList>
    </citation>
    <scope>NUCLEOTIDE SEQUENCE</scope>
    <source>
        <strain evidence="8">HSG4</strain>
    </source>
</reference>
<keyword evidence="6" id="KW-0998">Cell outer membrane</keyword>
<evidence type="ECO:0000256" key="6">
    <source>
        <dbReference type="ARBA" id="ARBA00023237"/>
    </source>
</evidence>
<protein>
    <submittedName>
        <fullName evidence="8">BamA/TamA family outer membrane protein</fullName>
    </submittedName>
</protein>
<keyword evidence="2" id="KW-1134">Transmembrane beta strand</keyword>
<dbReference type="Pfam" id="PF01103">
    <property type="entry name" value="Omp85"/>
    <property type="match status" value="1"/>
</dbReference>
<comment type="caution">
    <text evidence="8">The sequence shown here is derived from an EMBL/GenBank/DDBJ whole genome shotgun (WGS) entry which is preliminary data.</text>
</comment>
<evidence type="ECO:0000256" key="2">
    <source>
        <dbReference type="ARBA" id="ARBA00022452"/>
    </source>
</evidence>
<comment type="subcellular location">
    <subcellularLocation>
        <location evidence="1">Membrane</location>
    </subcellularLocation>
</comment>
<evidence type="ECO:0000313" key="8">
    <source>
        <dbReference type="EMBL" id="MDM8563643.1"/>
    </source>
</evidence>
<dbReference type="Gene3D" id="3.10.20.310">
    <property type="entry name" value="membrane protein fhac"/>
    <property type="match status" value="1"/>
</dbReference>
<name>A0ABT7VVQ9_9GAMM</name>